<keyword evidence="9" id="KW-0862">Zinc</keyword>
<evidence type="ECO:0000256" key="6">
    <source>
        <dbReference type="ARBA" id="ARBA00022605"/>
    </source>
</evidence>
<dbReference type="GO" id="GO:0004635">
    <property type="term" value="F:phosphoribosyl-AMP cyclohydrolase activity"/>
    <property type="evidence" value="ECO:0007669"/>
    <property type="project" value="UniProtKB-EC"/>
</dbReference>
<feature type="region of interest" description="Disordered" evidence="12">
    <location>
        <begin position="1"/>
        <end position="20"/>
    </location>
</feature>
<dbReference type="HAMAP" id="MF_01021">
    <property type="entry name" value="HisI"/>
    <property type="match status" value="1"/>
</dbReference>
<keyword evidence="6" id="KW-0028">Amino-acid biosynthesis</keyword>
<evidence type="ECO:0000313" key="14">
    <source>
        <dbReference type="EMBL" id="MPM76534.1"/>
    </source>
</evidence>
<evidence type="ECO:0000256" key="11">
    <source>
        <dbReference type="ARBA" id="ARBA00023102"/>
    </source>
</evidence>
<comment type="catalytic activity">
    <reaction evidence="1">
        <text>1-(5-phospho-beta-D-ribosyl)-5'-AMP + H2O = 1-(5-phospho-beta-D-ribosyl)-5-[(5-phospho-beta-D-ribosylamino)methylideneamino]imidazole-4-carboxamide</text>
        <dbReference type="Rhea" id="RHEA:20049"/>
        <dbReference type="ChEBI" id="CHEBI:15377"/>
        <dbReference type="ChEBI" id="CHEBI:58435"/>
        <dbReference type="ChEBI" id="CHEBI:59457"/>
        <dbReference type="EC" id="3.5.4.19"/>
    </reaction>
</comment>
<dbReference type="AlphaFoldDB" id="A0A645CI11"/>
<gene>
    <name evidence="14" type="primary">hisI_31</name>
    <name evidence="14" type="ORF">SDC9_123532</name>
</gene>
<keyword evidence="8 14" id="KW-0378">Hydrolase</keyword>
<name>A0A645CI11_9ZZZZ</name>
<evidence type="ECO:0000256" key="2">
    <source>
        <dbReference type="ARBA" id="ARBA00005169"/>
    </source>
</evidence>
<dbReference type="InterPro" id="IPR002496">
    <property type="entry name" value="PRib_AMP_CycHydrolase_dom"/>
</dbReference>
<evidence type="ECO:0000256" key="12">
    <source>
        <dbReference type="SAM" id="MobiDB-lite"/>
    </source>
</evidence>
<dbReference type="PANTHER" id="PTHR42945:SF11">
    <property type="entry name" value="PHOSPHORIBOSYL-AMP CYCLOHYDROLASE"/>
    <property type="match status" value="1"/>
</dbReference>
<organism evidence="14">
    <name type="scientific">bioreactor metagenome</name>
    <dbReference type="NCBI Taxonomy" id="1076179"/>
    <lineage>
        <taxon>unclassified sequences</taxon>
        <taxon>metagenomes</taxon>
        <taxon>ecological metagenomes</taxon>
    </lineage>
</organism>
<comment type="pathway">
    <text evidence="2">Amino-acid biosynthesis; L-histidine biosynthesis; L-histidine from 5-phospho-alpha-D-ribose 1-diphosphate: step 3/9.</text>
</comment>
<keyword evidence="7" id="KW-0479">Metal-binding</keyword>
<dbReference type="UniPathway" id="UPA00031">
    <property type="reaction ID" value="UER00008"/>
</dbReference>
<dbReference type="FunFam" id="3.10.20.810:FF:000001">
    <property type="entry name" value="Histidine biosynthesis bifunctional protein HisIE"/>
    <property type="match status" value="1"/>
</dbReference>
<dbReference type="PANTHER" id="PTHR42945">
    <property type="entry name" value="HISTIDINE BIOSYNTHESIS BIFUNCTIONAL PROTEIN"/>
    <property type="match status" value="1"/>
</dbReference>
<evidence type="ECO:0000256" key="4">
    <source>
        <dbReference type="ARBA" id="ARBA00017720"/>
    </source>
</evidence>
<keyword evidence="5" id="KW-0963">Cytoplasm</keyword>
<evidence type="ECO:0000256" key="5">
    <source>
        <dbReference type="ARBA" id="ARBA00022490"/>
    </source>
</evidence>
<evidence type="ECO:0000256" key="1">
    <source>
        <dbReference type="ARBA" id="ARBA00000024"/>
    </source>
</evidence>
<keyword evidence="11" id="KW-0368">Histidine biosynthesis</keyword>
<dbReference type="NCBIfam" id="NF000768">
    <property type="entry name" value="PRK00051.1"/>
    <property type="match status" value="1"/>
</dbReference>
<dbReference type="GO" id="GO:0046872">
    <property type="term" value="F:metal ion binding"/>
    <property type="evidence" value="ECO:0007669"/>
    <property type="project" value="UniProtKB-KW"/>
</dbReference>
<dbReference type="EMBL" id="VSSQ01027338">
    <property type="protein sequence ID" value="MPM76534.1"/>
    <property type="molecule type" value="Genomic_DNA"/>
</dbReference>
<dbReference type="GO" id="GO:0000105">
    <property type="term" value="P:L-histidine biosynthetic process"/>
    <property type="evidence" value="ECO:0007669"/>
    <property type="project" value="UniProtKB-UniPathway"/>
</dbReference>
<dbReference type="Gene3D" id="3.10.20.810">
    <property type="entry name" value="Phosphoribosyl-AMP cyclohydrolase"/>
    <property type="match status" value="1"/>
</dbReference>
<accession>A0A645CI11</accession>
<dbReference type="InterPro" id="IPR038019">
    <property type="entry name" value="PRib_AMP_CycHydrolase_sf"/>
</dbReference>
<evidence type="ECO:0000256" key="10">
    <source>
        <dbReference type="ARBA" id="ARBA00022842"/>
    </source>
</evidence>
<dbReference type="SUPFAM" id="SSF141734">
    <property type="entry name" value="HisI-like"/>
    <property type="match status" value="1"/>
</dbReference>
<evidence type="ECO:0000256" key="9">
    <source>
        <dbReference type="ARBA" id="ARBA00022833"/>
    </source>
</evidence>
<dbReference type="InterPro" id="IPR026660">
    <property type="entry name" value="PRA-CH"/>
</dbReference>
<protein>
    <recommendedName>
        <fullName evidence="4">Histidine biosynthesis bifunctional protein HisIE</fullName>
        <ecNumber evidence="3">3.5.4.19</ecNumber>
    </recommendedName>
</protein>
<dbReference type="GO" id="GO:0004636">
    <property type="term" value="F:phosphoribosyl-ATP diphosphatase activity"/>
    <property type="evidence" value="ECO:0007669"/>
    <property type="project" value="UniProtKB-ARBA"/>
</dbReference>
<proteinExistence type="inferred from homology"/>
<evidence type="ECO:0000256" key="7">
    <source>
        <dbReference type="ARBA" id="ARBA00022723"/>
    </source>
</evidence>
<evidence type="ECO:0000259" key="13">
    <source>
        <dbReference type="Pfam" id="PF01502"/>
    </source>
</evidence>
<evidence type="ECO:0000256" key="3">
    <source>
        <dbReference type="ARBA" id="ARBA00012721"/>
    </source>
</evidence>
<keyword evidence="10" id="KW-0460">Magnesium</keyword>
<comment type="caution">
    <text evidence="14">The sequence shown here is derived from an EMBL/GenBank/DDBJ whole genome shotgun (WGS) entry which is preliminary data.</text>
</comment>
<reference evidence="14" key="1">
    <citation type="submission" date="2019-08" db="EMBL/GenBank/DDBJ databases">
        <authorList>
            <person name="Kucharzyk K."/>
            <person name="Murdoch R.W."/>
            <person name="Higgins S."/>
            <person name="Loffler F."/>
        </authorList>
    </citation>
    <scope>NUCLEOTIDE SEQUENCE</scope>
</reference>
<feature type="domain" description="Phosphoribosyl-AMP cyclohydrolase" evidence="13">
    <location>
        <begin position="58"/>
        <end position="130"/>
    </location>
</feature>
<feature type="compositionally biased region" description="Polar residues" evidence="12">
    <location>
        <begin position="1"/>
        <end position="16"/>
    </location>
</feature>
<dbReference type="EC" id="3.5.4.19" evidence="3"/>
<evidence type="ECO:0000256" key="8">
    <source>
        <dbReference type="ARBA" id="ARBA00022801"/>
    </source>
</evidence>
<dbReference type="Pfam" id="PF01502">
    <property type="entry name" value="PRA-CH"/>
    <property type="match status" value="1"/>
</dbReference>
<sequence>MPVTGHNRTVTANPDQTDPETPVVVTTLPDEVAALLKRTPDGLVPAIAQDATTGRVLMMAWMNDEALALTLSTGRGTYWSRSRRTMWVKGEESGHRQWVRKVELDCDGDTLLLQVEQEGAACHLGTRSCFDTRTLRLTAGGTDGPEAR</sequence>